<comment type="similarity">
    <text evidence="2">Belongs to the ELP3 family.</text>
</comment>
<comment type="cofactor">
    <cofactor evidence="17">
        <name>[4Fe-4S] cluster</name>
        <dbReference type="ChEBI" id="CHEBI:49883"/>
    </cofactor>
    <text evidence="17">Binds 1 [4Fe-4S] cluster. The cluster is coordinated with 3 cysteines and an exchangeable S-adenosyl-L-methionine.</text>
</comment>
<keyword evidence="13 19" id="KW-0012">Acyltransferase</keyword>
<dbReference type="SFLD" id="SFLDG01082">
    <property type="entry name" value="B12-binding_domain_containing"/>
    <property type="match status" value="1"/>
</dbReference>
<dbReference type="InterPro" id="IPR034687">
    <property type="entry name" value="ELP3-like"/>
</dbReference>
<dbReference type="CDD" id="cd01335">
    <property type="entry name" value="Radical_SAM"/>
    <property type="match status" value="1"/>
</dbReference>
<dbReference type="GO" id="GO:0106261">
    <property type="term" value="F:tRNA uridine(34) acetyltransferase activity"/>
    <property type="evidence" value="ECO:0007669"/>
    <property type="project" value="UniProtKB-EC"/>
</dbReference>
<dbReference type="InterPro" id="IPR032432">
    <property type="entry name" value="Radical_SAM_C"/>
</dbReference>
<accession>A0A075MW92</accession>
<dbReference type="SFLD" id="SFLDG01086">
    <property type="entry name" value="elongater_protein-like"/>
    <property type="match status" value="1"/>
</dbReference>
<dbReference type="Pfam" id="PF23613">
    <property type="entry name" value="ELP3_N"/>
    <property type="match status" value="1"/>
</dbReference>
<reference evidence="19 20" key="1">
    <citation type="journal article" date="2014" name="PLoS ONE">
        <title>Genome Sequence of Candidatus Nitrososphaera evergladensis from Group I.1b Enriched from Everglades Soil Reveals Novel Genomic Features of the Ammonia-Oxidizing Archaea.</title>
        <authorList>
            <person name="Zhalnina K.V."/>
            <person name="Dias R."/>
            <person name="Leonard M.T."/>
            <person name="Dorr de Quadros P."/>
            <person name="Camargo F.A."/>
            <person name="Drew J.C."/>
            <person name="Farmerie W.G."/>
            <person name="Daroub S.H."/>
            <person name="Triplett E.W."/>
        </authorList>
    </citation>
    <scope>NUCLEOTIDE SEQUENCE [LARGE SCALE GENOMIC DNA]</scope>
    <source>
        <strain evidence="19 20">SR1</strain>
    </source>
</reference>
<dbReference type="SMART" id="SM00729">
    <property type="entry name" value="Elp3"/>
    <property type="match status" value="1"/>
</dbReference>
<evidence type="ECO:0000256" key="9">
    <source>
        <dbReference type="ARBA" id="ARBA00022723"/>
    </source>
</evidence>
<gene>
    <name evidence="19" type="ORF">NTE_02879</name>
</gene>
<keyword evidence="12 17" id="KW-0411">Iron-sulfur</keyword>
<dbReference type="InterPro" id="IPR000182">
    <property type="entry name" value="GNAT_dom"/>
</dbReference>
<dbReference type="InterPro" id="IPR007197">
    <property type="entry name" value="rSAM"/>
</dbReference>
<proteinExistence type="inferred from homology"/>
<evidence type="ECO:0000256" key="13">
    <source>
        <dbReference type="ARBA" id="ARBA00023315"/>
    </source>
</evidence>
<sequence>MLATAADSDPNYQQACRTIAALIAEKQSSLLLSAGEVRQIVRDVASSFHLSTMPKNEHIISYLPRGSRYRKLLMVKPAKTASGVAVIAVMPKPYECPHGKCIYCPGGIEFNTPLSYTGTEPATRAAQKFQFDPYEQVSSKMKQLQARGHDTGKSEIVIVGGTFPFMPEDYQREFAKSCYDALNGSRSQSLQDAIAANERAENRCVGFTVETKPDYCKEPHVNLMLELGVTRVEIGVQSLDNKVYRLVNRGHTLDDVIDAFRIARDSGYKIVAHMMPGLPGSSPDKDIADFKRLFEDEAFKPDMLKVYPTLVLEHTGLYQLYNAGKYHAYSDDDLVSVIVEMKKMVPQYVRIMRVQREIESDDIMAGPKSGNLRQIVLARLKREGHNCACIRCREAGLQRRYPAEDEVVMKRADYAASGGREIFLSYESADSETILGFLRLRKVNRPHRQELQDDAAIVRELHVYGQALGVGLEADSSSYQHRGYGMKLMQEAERIARDELGAKKIAVISAVGTREYYKTRLGYRQDGPYVSKVL</sequence>
<evidence type="ECO:0000259" key="18">
    <source>
        <dbReference type="PROSITE" id="PS51918"/>
    </source>
</evidence>
<dbReference type="EC" id="2.3.1.311" evidence="15"/>
<feature type="domain" description="Radical SAM core" evidence="18">
    <location>
        <begin position="79"/>
        <end position="362"/>
    </location>
</feature>
<dbReference type="Gene3D" id="3.40.630.30">
    <property type="match status" value="1"/>
</dbReference>
<dbReference type="GO" id="GO:0051539">
    <property type="term" value="F:4 iron, 4 sulfur cluster binding"/>
    <property type="evidence" value="ECO:0007669"/>
    <property type="project" value="UniProtKB-KW"/>
</dbReference>
<protein>
    <recommendedName>
        <fullName evidence="3">Elongator complex protein 3</fullName>
        <ecNumber evidence="15">2.3.1.311</ecNumber>
    </recommendedName>
    <alternativeName>
        <fullName evidence="14">tRNA uridine(34) acetyltransferase</fullName>
    </alternativeName>
</protein>
<dbReference type="SUPFAM" id="SSF55729">
    <property type="entry name" value="Acyl-CoA N-acyltransferases (Nat)"/>
    <property type="match status" value="1"/>
</dbReference>
<dbReference type="GO" id="GO:0002926">
    <property type="term" value="P:tRNA wobble base 5-methoxycarbonylmethyl-2-thiouridinylation"/>
    <property type="evidence" value="ECO:0007669"/>
    <property type="project" value="TreeGrafter"/>
</dbReference>
<evidence type="ECO:0000256" key="1">
    <source>
        <dbReference type="ARBA" id="ARBA00005043"/>
    </source>
</evidence>
<keyword evidence="11 17" id="KW-0408">Iron</keyword>
<keyword evidence="6 19" id="KW-0808">Transferase</keyword>
<dbReference type="InterPro" id="IPR058240">
    <property type="entry name" value="rSAM_sf"/>
</dbReference>
<evidence type="ECO:0000256" key="15">
    <source>
        <dbReference type="ARBA" id="ARBA00044771"/>
    </source>
</evidence>
<feature type="binding site" evidence="17">
    <location>
        <position position="104"/>
    </location>
    <ligand>
        <name>[4Fe-4S] cluster</name>
        <dbReference type="ChEBI" id="CHEBI:49883"/>
        <note>4Fe-4S-S-AdoMet</note>
    </ligand>
</feature>
<dbReference type="Gene3D" id="3.80.30.20">
    <property type="entry name" value="tm_1862 like domain"/>
    <property type="match status" value="1"/>
</dbReference>
<dbReference type="PROSITE" id="PS51918">
    <property type="entry name" value="RADICAL_SAM"/>
    <property type="match status" value="1"/>
</dbReference>
<evidence type="ECO:0000256" key="8">
    <source>
        <dbReference type="ARBA" id="ARBA00022694"/>
    </source>
</evidence>
<dbReference type="STRING" id="1459636.NTE_02879"/>
<dbReference type="InterPro" id="IPR039661">
    <property type="entry name" value="ELP3"/>
</dbReference>
<evidence type="ECO:0000256" key="7">
    <source>
        <dbReference type="ARBA" id="ARBA00022691"/>
    </source>
</evidence>
<evidence type="ECO:0000256" key="12">
    <source>
        <dbReference type="ARBA" id="ARBA00023014"/>
    </source>
</evidence>
<dbReference type="Proteomes" id="UP000028194">
    <property type="component" value="Chromosome"/>
</dbReference>
<dbReference type="SFLD" id="SFLDS00029">
    <property type="entry name" value="Radical_SAM"/>
    <property type="match status" value="1"/>
</dbReference>
<dbReference type="eggNOG" id="arCOG01361">
    <property type="taxonomic scope" value="Archaea"/>
</dbReference>
<dbReference type="InterPro" id="IPR016181">
    <property type="entry name" value="Acyl_CoA_acyltransferase"/>
</dbReference>
<keyword evidence="7" id="KW-0949">S-adenosyl-L-methionine</keyword>
<dbReference type="GO" id="GO:0005737">
    <property type="term" value="C:cytoplasm"/>
    <property type="evidence" value="ECO:0007669"/>
    <property type="project" value="TreeGrafter"/>
</dbReference>
<evidence type="ECO:0000256" key="6">
    <source>
        <dbReference type="ARBA" id="ARBA00022679"/>
    </source>
</evidence>
<dbReference type="SFLD" id="SFLDF00344">
    <property type="entry name" value="ELP3-like"/>
    <property type="match status" value="1"/>
</dbReference>
<evidence type="ECO:0000256" key="11">
    <source>
        <dbReference type="ARBA" id="ARBA00023004"/>
    </source>
</evidence>
<dbReference type="RefSeq" id="WP_226987013.1">
    <property type="nucleotide sequence ID" value="NZ_CP007174.1"/>
</dbReference>
<dbReference type="SUPFAM" id="SSF102114">
    <property type="entry name" value="Radical SAM enzymes"/>
    <property type="match status" value="1"/>
</dbReference>
<dbReference type="Pfam" id="PF16199">
    <property type="entry name" value="Radical_SAM_C"/>
    <property type="match status" value="1"/>
</dbReference>
<dbReference type="GeneID" id="41598559"/>
<evidence type="ECO:0000256" key="3">
    <source>
        <dbReference type="ARBA" id="ARBA00020266"/>
    </source>
</evidence>
<dbReference type="NCBIfam" id="TIGR01211">
    <property type="entry name" value="ELP3"/>
    <property type="match status" value="1"/>
</dbReference>
<dbReference type="GO" id="GO:0046872">
    <property type="term" value="F:metal ion binding"/>
    <property type="evidence" value="ECO:0007669"/>
    <property type="project" value="UniProtKB-KW"/>
</dbReference>
<dbReference type="CDD" id="cd04301">
    <property type="entry name" value="NAT_SF"/>
    <property type="match status" value="1"/>
</dbReference>
<comment type="pathway">
    <text evidence="1">tRNA modification; 5-methoxycarbonylmethyl-2-thiouridine-tRNA biosynthesis.</text>
</comment>
<dbReference type="KEGG" id="nev:NTE_02879"/>
<dbReference type="Pfam" id="PF04055">
    <property type="entry name" value="Radical_SAM"/>
    <property type="match status" value="1"/>
</dbReference>
<evidence type="ECO:0000256" key="17">
    <source>
        <dbReference type="PIRSR" id="PIRSR005669-1"/>
    </source>
</evidence>
<dbReference type="Pfam" id="PF00583">
    <property type="entry name" value="Acetyltransf_1"/>
    <property type="match status" value="1"/>
</dbReference>
<evidence type="ECO:0000256" key="14">
    <source>
        <dbReference type="ARBA" id="ARBA00030769"/>
    </source>
</evidence>
<dbReference type="PIRSF" id="PIRSF005669">
    <property type="entry name" value="Hist_AcTrfase_ELP3"/>
    <property type="match status" value="1"/>
</dbReference>
<dbReference type="PANTHER" id="PTHR11135">
    <property type="entry name" value="HISTONE ACETYLTRANSFERASE-RELATED"/>
    <property type="match status" value="1"/>
</dbReference>
<name>A0A075MW92_9ARCH</name>
<evidence type="ECO:0000256" key="16">
    <source>
        <dbReference type="ARBA" id="ARBA00047372"/>
    </source>
</evidence>
<comment type="catalytic activity">
    <reaction evidence="16">
        <text>uridine(34) in tRNA + acetyl-CoA + S-adenosyl-L-methionine + H2O = 5-(carboxymethyl)uridine(34) in tRNA + 5'-deoxyadenosine + L-methionine + CoA + 2 H(+)</text>
        <dbReference type="Rhea" id="RHEA:61020"/>
        <dbReference type="Rhea" id="RHEA-COMP:10407"/>
        <dbReference type="Rhea" id="RHEA-COMP:11727"/>
        <dbReference type="ChEBI" id="CHEBI:15377"/>
        <dbReference type="ChEBI" id="CHEBI:15378"/>
        <dbReference type="ChEBI" id="CHEBI:17319"/>
        <dbReference type="ChEBI" id="CHEBI:57287"/>
        <dbReference type="ChEBI" id="CHEBI:57288"/>
        <dbReference type="ChEBI" id="CHEBI:57844"/>
        <dbReference type="ChEBI" id="CHEBI:59789"/>
        <dbReference type="ChEBI" id="CHEBI:65315"/>
        <dbReference type="ChEBI" id="CHEBI:74882"/>
        <dbReference type="EC" id="2.3.1.311"/>
    </reaction>
    <physiologicalReaction direction="left-to-right" evidence="16">
        <dbReference type="Rhea" id="RHEA:61021"/>
    </physiologicalReaction>
</comment>
<feature type="binding site" evidence="17">
    <location>
        <position position="96"/>
    </location>
    <ligand>
        <name>[4Fe-4S] cluster</name>
        <dbReference type="ChEBI" id="CHEBI:49883"/>
        <note>4Fe-4S-S-AdoMet</note>
    </ligand>
</feature>
<dbReference type="PANTHER" id="PTHR11135:SF0">
    <property type="entry name" value="ELONGATOR COMPLEX PROTEIN 3"/>
    <property type="match status" value="1"/>
</dbReference>
<dbReference type="GO" id="GO:0000049">
    <property type="term" value="F:tRNA binding"/>
    <property type="evidence" value="ECO:0007669"/>
    <property type="project" value="UniProtKB-KW"/>
</dbReference>
<dbReference type="InterPro" id="IPR006638">
    <property type="entry name" value="Elp3/MiaA/NifB-like_rSAM"/>
</dbReference>
<feature type="binding site" evidence="17">
    <location>
        <position position="101"/>
    </location>
    <ligand>
        <name>[4Fe-4S] cluster</name>
        <dbReference type="ChEBI" id="CHEBI:49883"/>
        <note>4Fe-4S-S-AdoMet</note>
    </ligand>
</feature>
<keyword evidence="4" id="KW-0004">4Fe-4S</keyword>
<organism evidence="19 20">
    <name type="scientific">Candidatus Nitrososphaera evergladensis SR1</name>
    <dbReference type="NCBI Taxonomy" id="1459636"/>
    <lineage>
        <taxon>Archaea</taxon>
        <taxon>Nitrososphaerota</taxon>
        <taxon>Nitrososphaeria</taxon>
        <taxon>Nitrososphaerales</taxon>
        <taxon>Nitrososphaeraceae</taxon>
        <taxon>Nitrososphaera</taxon>
    </lineage>
</organism>
<keyword evidence="20" id="KW-1185">Reference proteome</keyword>
<dbReference type="InterPro" id="IPR023404">
    <property type="entry name" value="rSAM_horseshoe"/>
</dbReference>
<evidence type="ECO:0000256" key="10">
    <source>
        <dbReference type="ARBA" id="ARBA00022884"/>
    </source>
</evidence>
<keyword evidence="9 17" id="KW-0479">Metal-binding</keyword>
<evidence type="ECO:0000256" key="2">
    <source>
        <dbReference type="ARBA" id="ARBA00005494"/>
    </source>
</evidence>
<evidence type="ECO:0000313" key="19">
    <source>
        <dbReference type="EMBL" id="AIF84917.1"/>
    </source>
</evidence>
<keyword evidence="5" id="KW-0820">tRNA-binding</keyword>
<dbReference type="EMBL" id="CP007174">
    <property type="protein sequence ID" value="AIF84917.1"/>
    <property type="molecule type" value="Genomic_DNA"/>
</dbReference>
<keyword evidence="10" id="KW-0694">RNA-binding</keyword>
<evidence type="ECO:0000256" key="5">
    <source>
        <dbReference type="ARBA" id="ARBA00022555"/>
    </source>
</evidence>
<evidence type="ECO:0000256" key="4">
    <source>
        <dbReference type="ARBA" id="ARBA00022485"/>
    </source>
</evidence>
<evidence type="ECO:0000313" key="20">
    <source>
        <dbReference type="Proteomes" id="UP000028194"/>
    </source>
</evidence>
<dbReference type="InterPro" id="IPR056591">
    <property type="entry name" value="ELP3-like_N"/>
</dbReference>
<dbReference type="HOGENOM" id="CLU_025983_2_1_2"/>
<dbReference type="AlphaFoldDB" id="A0A075MW92"/>
<keyword evidence="8" id="KW-0819">tRNA processing</keyword>